<evidence type="ECO:0000313" key="2">
    <source>
        <dbReference type="Proteomes" id="UP000253235"/>
    </source>
</evidence>
<dbReference type="RefSeq" id="WP_113666772.1">
    <property type="nucleotide sequence ID" value="NZ_QNVY02000005.1"/>
</dbReference>
<sequence length="276" mass="32049">MITKKKYETEGLDNYLRLFPKVMRTELTLLQKYILCDVISRNIQGEPYYKVSNTLAEELGNYKKKTIQTAFQWLNTNGYINTEPYNDGKHKEDLREVELIQIEKWIYTDEHLNKIGFKILPTEKKTKDENYAWIMKNRKGNDVSKKNEHNLIIPESINASIVDIKLIQNEHEGDKDEITIGYTGCKAKVLSDDSHLNNGLITLKFDDLDYCANVGNIFINQIKNGQKFDFQMVNIDFEDGGIVLQEEVIKIPNSSKYYAKSSLKHIDNSLFSDEMD</sequence>
<evidence type="ECO:0008006" key="3">
    <source>
        <dbReference type="Google" id="ProtNLM"/>
    </source>
</evidence>
<reference evidence="1 2" key="1">
    <citation type="submission" date="2019-01" db="EMBL/GenBank/DDBJ databases">
        <title>Flavobacterium sp. nov. isolated from arctic soil.</title>
        <authorList>
            <person name="Kim D.-U."/>
        </authorList>
    </citation>
    <scope>NUCLEOTIDE SEQUENCE [LARGE SCALE GENOMIC DNA]</scope>
    <source>
        <strain evidence="1 2">Kopri-42</strain>
    </source>
</reference>
<proteinExistence type="predicted"/>
<dbReference type="EMBL" id="QNVY02000005">
    <property type="protein sequence ID" value="RYJ50988.1"/>
    <property type="molecule type" value="Genomic_DNA"/>
</dbReference>
<dbReference type="Proteomes" id="UP000253235">
    <property type="component" value="Unassembled WGS sequence"/>
</dbReference>
<organism evidence="1 2">
    <name type="scientific">Flavobacterium petrolei</name>
    <dbReference type="NCBI Taxonomy" id="2259594"/>
    <lineage>
        <taxon>Bacteria</taxon>
        <taxon>Pseudomonadati</taxon>
        <taxon>Bacteroidota</taxon>
        <taxon>Flavobacteriia</taxon>
        <taxon>Flavobacteriales</taxon>
        <taxon>Flavobacteriaceae</taxon>
        <taxon>Flavobacterium</taxon>
    </lineage>
</organism>
<accession>A0A482THQ3</accession>
<comment type="caution">
    <text evidence="1">The sequence shown here is derived from an EMBL/GenBank/DDBJ whole genome shotgun (WGS) entry which is preliminary data.</text>
</comment>
<dbReference type="OrthoDB" id="1360983at2"/>
<evidence type="ECO:0000313" key="1">
    <source>
        <dbReference type="EMBL" id="RYJ50988.1"/>
    </source>
</evidence>
<keyword evidence="2" id="KW-1185">Reference proteome</keyword>
<dbReference type="AlphaFoldDB" id="A0A482THQ3"/>
<protein>
    <recommendedName>
        <fullName evidence="3">Helix-turn-helix domain-containing protein</fullName>
    </recommendedName>
</protein>
<gene>
    <name evidence="1" type="ORF">DR871_013765</name>
</gene>
<name>A0A482THQ3_9FLAO</name>